<evidence type="ECO:0000313" key="2">
    <source>
        <dbReference type="EMBL" id="KAF2837723.1"/>
    </source>
</evidence>
<keyword evidence="1" id="KW-1133">Transmembrane helix</keyword>
<sequence>MIWKRSNIKPMFVVEDCSGHESALGRRMKSSLFPAFCTLLPGTIFYLSLQSTSKLVLP</sequence>
<dbReference type="EMBL" id="MU006098">
    <property type="protein sequence ID" value="KAF2837723.1"/>
    <property type="molecule type" value="Genomic_DNA"/>
</dbReference>
<organism evidence="2 3">
    <name type="scientific">Patellaria atrata CBS 101060</name>
    <dbReference type="NCBI Taxonomy" id="1346257"/>
    <lineage>
        <taxon>Eukaryota</taxon>
        <taxon>Fungi</taxon>
        <taxon>Dikarya</taxon>
        <taxon>Ascomycota</taxon>
        <taxon>Pezizomycotina</taxon>
        <taxon>Dothideomycetes</taxon>
        <taxon>Dothideomycetes incertae sedis</taxon>
        <taxon>Patellariales</taxon>
        <taxon>Patellariaceae</taxon>
        <taxon>Patellaria</taxon>
    </lineage>
</organism>
<name>A0A9P4S9W5_9PEZI</name>
<keyword evidence="1" id="KW-0472">Membrane</keyword>
<dbReference type="AlphaFoldDB" id="A0A9P4S9W5"/>
<evidence type="ECO:0000313" key="3">
    <source>
        <dbReference type="Proteomes" id="UP000799429"/>
    </source>
</evidence>
<gene>
    <name evidence="2" type="ORF">M501DRAFT_994944</name>
</gene>
<keyword evidence="1" id="KW-0812">Transmembrane</keyword>
<proteinExistence type="predicted"/>
<dbReference type="Proteomes" id="UP000799429">
    <property type="component" value="Unassembled WGS sequence"/>
</dbReference>
<keyword evidence="3" id="KW-1185">Reference proteome</keyword>
<feature type="transmembrane region" description="Helical" evidence="1">
    <location>
        <begin position="32"/>
        <end position="49"/>
    </location>
</feature>
<evidence type="ECO:0000256" key="1">
    <source>
        <dbReference type="SAM" id="Phobius"/>
    </source>
</evidence>
<accession>A0A9P4S9W5</accession>
<comment type="caution">
    <text evidence="2">The sequence shown here is derived from an EMBL/GenBank/DDBJ whole genome shotgun (WGS) entry which is preliminary data.</text>
</comment>
<reference evidence="2" key="1">
    <citation type="journal article" date="2020" name="Stud. Mycol.">
        <title>101 Dothideomycetes genomes: a test case for predicting lifestyles and emergence of pathogens.</title>
        <authorList>
            <person name="Haridas S."/>
            <person name="Albert R."/>
            <person name="Binder M."/>
            <person name="Bloem J."/>
            <person name="Labutti K."/>
            <person name="Salamov A."/>
            <person name="Andreopoulos B."/>
            <person name="Baker S."/>
            <person name="Barry K."/>
            <person name="Bills G."/>
            <person name="Bluhm B."/>
            <person name="Cannon C."/>
            <person name="Castanera R."/>
            <person name="Culley D."/>
            <person name="Daum C."/>
            <person name="Ezra D."/>
            <person name="Gonzalez J."/>
            <person name="Henrissat B."/>
            <person name="Kuo A."/>
            <person name="Liang C."/>
            <person name="Lipzen A."/>
            <person name="Lutzoni F."/>
            <person name="Magnuson J."/>
            <person name="Mondo S."/>
            <person name="Nolan M."/>
            <person name="Ohm R."/>
            <person name="Pangilinan J."/>
            <person name="Park H.-J."/>
            <person name="Ramirez L."/>
            <person name="Alfaro M."/>
            <person name="Sun H."/>
            <person name="Tritt A."/>
            <person name="Yoshinaga Y."/>
            <person name="Zwiers L.-H."/>
            <person name="Turgeon B."/>
            <person name="Goodwin S."/>
            <person name="Spatafora J."/>
            <person name="Crous P."/>
            <person name="Grigoriev I."/>
        </authorList>
    </citation>
    <scope>NUCLEOTIDE SEQUENCE</scope>
    <source>
        <strain evidence="2">CBS 101060</strain>
    </source>
</reference>
<protein>
    <submittedName>
        <fullName evidence="2">Uncharacterized protein</fullName>
    </submittedName>
</protein>